<dbReference type="EMBL" id="RCNU01000019">
    <property type="protein sequence ID" value="RWQ91565.1"/>
    <property type="molecule type" value="Genomic_DNA"/>
</dbReference>
<feature type="transmembrane region" description="Helical" evidence="5">
    <location>
        <begin position="21"/>
        <end position="44"/>
    </location>
</feature>
<keyword evidence="4 5" id="KW-0472">Membrane</keyword>
<dbReference type="GeneID" id="39600926"/>
<proteinExistence type="predicted"/>
<dbReference type="Proteomes" id="UP000283841">
    <property type="component" value="Unassembled WGS sequence"/>
</dbReference>
<sequence length="176" mass="19921">MFAQAVDGASFCWLPIKYQRITYLIVNTILMIIQIIGGVMSVAQGPVSVVATGAKISIAMFITQLLFWGFTFAENIYMTSRLGRHPSEASRERIPKWKYWNQLFGLSISIIAFGRNVMRLTMDGGVEFLSVNEWPSYAFDGYQMVVVMGAWAIWYLPGKSKEVIRKGTYIELNGRV</sequence>
<accession>A0A443HID7</accession>
<dbReference type="InterPro" id="IPR007568">
    <property type="entry name" value="RTA1"/>
</dbReference>
<dbReference type="GO" id="GO:0016020">
    <property type="term" value="C:membrane"/>
    <property type="evidence" value="ECO:0007669"/>
    <property type="project" value="UniProtKB-SubCell"/>
</dbReference>
<protein>
    <recommendedName>
        <fullName evidence="8">RTA1 domain protein</fullName>
    </recommendedName>
</protein>
<evidence type="ECO:0008006" key="8">
    <source>
        <dbReference type="Google" id="ProtNLM"/>
    </source>
</evidence>
<dbReference type="PANTHER" id="PTHR31465">
    <property type="entry name" value="PROTEIN RTA1-RELATED"/>
    <property type="match status" value="1"/>
</dbReference>
<keyword evidence="7" id="KW-1185">Reference proteome</keyword>
<evidence type="ECO:0000313" key="7">
    <source>
        <dbReference type="Proteomes" id="UP000283841"/>
    </source>
</evidence>
<comment type="subcellular location">
    <subcellularLocation>
        <location evidence="1">Membrane</location>
        <topology evidence="1">Multi-pass membrane protein</topology>
    </subcellularLocation>
</comment>
<keyword evidence="3 5" id="KW-1133">Transmembrane helix</keyword>
<evidence type="ECO:0000256" key="3">
    <source>
        <dbReference type="ARBA" id="ARBA00022989"/>
    </source>
</evidence>
<feature type="transmembrane region" description="Helical" evidence="5">
    <location>
        <begin position="99"/>
        <end position="117"/>
    </location>
</feature>
<dbReference type="Pfam" id="PF04479">
    <property type="entry name" value="RTA1"/>
    <property type="match status" value="1"/>
</dbReference>
<evidence type="ECO:0000256" key="1">
    <source>
        <dbReference type="ARBA" id="ARBA00004141"/>
    </source>
</evidence>
<evidence type="ECO:0000256" key="4">
    <source>
        <dbReference type="ARBA" id="ARBA00023136"/>
    </source>
</evidence>
<evidence type="ECO:0000313" key="6">
    <source>
        <dbReference type="EMBL" id="RWQ91565.1"/>
    </source>
</evidence>
<feature type="transmembrane region" description="Helical" evidence="5">
    <location>
        <begin position="56"/>
        <end position="78"/>
    </location>
</feature>
<keyword evidence="2 5" id="KW-0812">Transmembrane</keyword>
<reference evidence="6 7" key="1">
    <citation type="journal article" date="2018" name="Front. Microbiol.">
        <title>Genomic and genetic insights into a cosmopolitan fungus, Paecilomyces variotii (Eurotiales).</title>
        <authorList>
            <person name="Urquhart A.S."/>
            <person name="Mondo S.J."/>
            <person name="Makela M.R."/>
            <person name="Hane J.K."/>
            <person name="Wiebenga A."/>
            <person name="He G."/>
            <person name="Mihaltcheva S."/>
            <person name="Pangilinan J."/>
            <person name="Lipzen A."/>
            <person name="Barry K."/>
            <person name="de Vries R.P."/>
            <person name="Grigoriev I.V."/>
            <person name="Idnurm A."/>
        </authorList>
    </citation>
    <scope>NUCLEOTIDE SEQUENCE [LARGE SCALE GENOMIC DNA]</scope>
    <source>
        <strain evidence="6 7">CBS 101075</strain>
    </source>
</reference>
<name>A0A443HID7_BYSSP</name>
<feature type="transmembrane region" description="Helical" evidence="5">
    <location>
        <begin position="137"/>
        <end position="156"/>
    </location>
</feature>
<dbReference type="PANTHER" id="PTHR31465:SF1">
    <property type="entry name" value="PROTEIN RTA1-RELATED"/>
    <property type="match status" value="1"/>
</dbReference>
<organism evidence="6 7">
    <name type="scientific">Byssochlamys spectabilis</name>
    <name type="common">Paecilomyces variotii</name>
    <dbReference type="NCBI Taxonomy" id="264951"/>
    <lineage>
        <taxon>Eukaryota</taxon>
        <taxon>Fungi</taxon>
        <taxon>Dikarya</taxon>
        <taxon>Ascomycota</taxon>
        <taxon>Pezizomycotina</taxon>
        <taxon>Eurotiomycetes</taxon>
        <taxon>Eurotiomycetidae</taxon>
        <taxon>Eurotiales</taxon>
        <taxon>Thermoascaceae</taxon>
        <taxon>Paecilomyces</taxon>
    </lineage>
</organism>
<evidence type="ECO:0000256" key="5">
    <source>
        <dbReference type="SAM" id="Phobius"/>
    </source>
</evidence>
<comment type="caution">
    <text evidence="6">The sequence shown here is derived from an EMBL/GenBank/DDBJ whole genome shotgun (WGS) entry which is preliminary data.</text>
</comment>
<evidence type="ECO:0000256" key="2">
    <source>
        <dbReference type="ARBA" id="ARBA00022692"/>
    </source>
</evidence>
<dbReference type="VEuPathDB" id="FungiDB:C8Q69DRAFT_482337"/>
<gene>
    <name evidence="6" type="ORF">C8Q69DRAFT_482337</name>
</gene>
<dbReference type="RefSeq" id="XP_028481210.1">
    <property type="nucleotide sequence ID" value="XM_028631649.1"/>
</dbReference>
<dbReference type="AlphaFoldDB" id="A0A443HID7"/>